<dbReference type="eggNOG" id="COG2814">
    <property type="taxonomic scope" value="Bacteria"/>
</dbReference>
<dbReference type="EMBL" id="CCSD01000046">
    <property type="protein sequence ID" value="CDZ87893.1"/>
    <property type="molecule type" value="Genomic_DNA"/>
</dbReference>
<dbReference type="OrthoDB" id="9109650at2"/>
<reference evidence="7 8" key="1">
    <citation type="journal article" date="2014" name="Genome Announc.">
        <title>Draft Genome Sequence of Propane- and Butane-Oxidizing Actinobacterium Rhodococcus ruber IEGM 231.</title>
        <authorList>
            <person name="Ivshina I.B."/>
            <person name="Kuyukina M.S."/>
            <person name="Krivoruchko A.V."/>
            <person name="Barbe V."/>
            <person name="Fischer C."/>
        </authorList>
    </citation>
    <scope>NUCLEOTIDE SEQUENCE [LARGE SCALE GENOMIC DNA]</scope>
</reference>
<organism evidence="7 8">
    <name type="scientific">Rhodococcus ruber</name>
    <dbReference type="NCBI Taxonomy" id="1830"/>
    <lineage>
        <taxon>Bacteria</taxon>
        <taxon>Bacillati</taxon>
        <taxon>Actinomycetota</taxon>
        <taxon>Actinomycetes</taxon>
        <taxon>Mycobacteriales</taxon>
        <taxon>Nocardiaceae</taxon>
        <taxon>Rhodococcus</taxon>
    </lineage>
</organism>
<keyword evidence="4 5" id="KW-0472">Membrane</keyword>
<evidence type="ECO:0000256" key="4">
    <source>
        <dbReference type="ARBA" id="ARBA00023136"/>
    </source>
</evidence>
<evidence type="ECO:0000259" key="6">
    <source>
        <dbReference type="PROSITE" id="PS50850"/>
    </source>
</evidence>
<feature type="transmembrane region" description="Helical" evidence="5">
    <location>
        <begin position="269"/>
        <end position="290"/>
    </location>
</feature>
<feature type="transmembrane region" description="Helical" evidence="5">
    <location>
        <begin position="363"/>
        <end position="382"/>
    </location>
</feature>
<evidence type="ECO:0000256" key="5">
    <source>
        <dbReference type="SAM" id="Phobius"/>
    </source>
</evidence>
<feature type="transmembrane region" description="Helical" evidence="5">
    <location>
        <begin position="232"/>
        <end position="249"/>
    </location>
</feature>
<feature type="transmembrane region" description="Helical" evidence="5">
    <location>
        <begin position="58"/>
        <end position="76"/>
    </location>
</feature>
<feature type="transmembrane region" description="Helical" evidence="5">
    <location>
        <begin position="176"/>
        <end position="196"/>
    </location>
</feature>
<comment type="subcellular location">
    <subcellularLocation>
        <location evidence="1">Cell membrane</location>
        <topology evidence="1">Multi-pass membrane protein</topology>
    </subcellularLocation>
</comment>
<keyword evidence="3 5" id="KW-1133">Transmembrane helix</keyword>
<feature type="transmembrane region" description="Helical" evidence="5">
    <location>
        <begin position="146"/>
        <end position="170"/>
    </location>
</feature>
<dbReference type="GO" id="GO:0046943">
    <property type="term" value="F:carboxylic acid transmembrane transporter activity"/>
    <property type="evidence" value="ECO:0007669"/>
    <property type="project" value="TreeGrafter"/>
</dbReference>
<dbReference type="Pfam" id="PF07690">
    <property type="entry name" value="MFS_1"/>
    <property type="match status" value="1"/>
</dbReference>
<dbReference type="InterPro" id="IPR020846">
    <property type="entry name" value="MFS_dom"/>
</dbReference>
<evidence type="ECO:0000256" key="2">
    <source>
        <dbReference type="ARBA" id="ARBA00022692"/>
    </source>
</evidence>
<feature type="domain" description="Major facilitator superfamily (MFS) profile" evidence="6">
    <location>
        <begin position="22"/>
        <end position="410"/>
    </location>
</feature>
<feature type="transmembrane region" description="Helical" evidence="5">
    <location>
        <begin position="388"/>
        <end position="407"/>
    </location>
</feature>
<dbReference type="GO" id="GO:0005886">
    <property type="term" value="C:plasma membrane"/>
    <property type="evidence" value="ECO:0007669"/>
    <property type="project" value="UniProtKB-SubCell"/>
</dbReference>
<dbReference type="SUPFAM" id="SSF103473">
    <property type="entry name" value="MFS general substrate transporter"/>
    <property type="match status" value="1"/>
</dbReference>
<accession>A0A098BGN1</accession>
<name>A0A098BGN1_9NOCA</name>
<keyword evidence="2 5" id="KW-0812">Transmembrane</keyword>
<gene>
    <name evidence="7" type="ORF">RHRU231_360013</name>
</gene>
<dbReference type="Proteomes" id="UP000042997">
    <property type="component" value="Unassembled WGS sequence"/>
</dbReference>
<protein>
    <submittedName>
        <fullName evidence="7">Putative aromatic acid transporter</fullName>
    </submittedName>
</protein>
<dbReference type="InterPro" id="IPR036259">
    <property type="entry name" value="MFS_trans_sf"/>
</dbReference>
<dbReference type="InterPro" id="IPR011701">
    <property type="entry name" value="MFS"/>
</dbReference>
<feature type="transmembrane region" description="Helical" evidence="5">
    <location>
        <begin position="88"/>
        <end position="109"/>
    </location>
</feature>
<proteinExistence type="predicted"/>
<sequence>MRGTDSTPSLTRTDEDSPNWLVLVLTFVAVVLDGYDTIALGLSVPALARDWGVAPSHFTPALSLTSAGVALGYLACGRLVARFGARRVVLAAVVVFTVGSLLTAFASTITELTALRVLTGLGLGAVLPAAVSHATVLNPPRLRQSIAVFVTMGISLGALLAGLVGTRLIAAFGWESVFLAGAAASAVLLPLLWIGLPDGRAAAGGPAPEATTSAARQASVARLFDPGLRSRTLLLWGFSFLMFTVYYVFSSWLPTLLTSYGFSASLAPLGSAALGIGSIVGAAVLMIGALRFRMSSVLVVTTSLAIVFLVVSAFLGADKVLLLIVFGGVGLGVQAGMIGQTALSVSMYPQATATTAVGWSASMGRLGSVVGPVLGGALIGLGVPTGTIVLVACVPVLAALVLIAVLGRITAPNALSKTEPAVVPARR</sequence>
<feature type="transmembrane region" description="Helical" evidence="5">
    <location>
        <begin position="297"/>
        <end position="315"/>
    </location>
</feature>
<dbReference type="Gene3D" id="1.20.1250.20">
    <property type="entry name" value="MFS general substrate transporter like domains"/>
    <property type="match status" value="2"/>
</dbReference>
<dbReference type="PANTHER" id="PTHR23508">
    <property type="entry name" value="CARBOXYLIC ACID TRANSPORTER PROTEIN HOMOLOG"/>
    <property type="match status" value="1"/>
</dbReference>
<feature type="transmembrane region" description="Helical" evidence="5">
    <location>
        <begin position="115"/>
        <end position="134"/>
    </location>
</feature>
<dbReference type="PANTHER" id="PTHR23508:SF10">
    <property type="entry name" value="CARBOXYLIC ACID TRANSPORTER PROTEIN HOMOLOG"/>
    <property type="match status" value="1"/>
</dbReference>
<dbReference type="RefSeq" id="WP_040270990.1">
    <property type="nucleotide sequence ID" value="NZ_JACVXT010000014.1"/>
</dbReference>
<feature type="transmembrane region" description="Helical" evidence="5">
    <location>
        <begin position="20"/>
        <end position="38"/>
    </location>
</feature>
<evidence type="ECO:0000256" key="1">
    <source>
        <dbReference type="ARBA" id="ARBA00004651"/>
    </source>
</evidence>
<dbReference type="PROSITE" id="PS50850">
    <property type="entry name" value="MFS"/>
    <property type="match status" value="1"/>
</dbReference>
<evidence type="ECO:0000256" key="3">
    <source>
        <dbReference type="ARBA" id="ARBA00022989"/>
    </source>
</evidence>
<feature type="transmembrane region" description="Helical" evidence="5">
    <location>
        <begin position="321"/>
        <end position="343"/>
    </location>
</feature>
<evidence type="ECO:0000313" key="7">
    <source>
        <dbReference type="EMBL" id="CDZ87893.1"/>
    </source>
</evidence>
<dbReference type="AlphaFoldDB" id="A0A098BGN1"/>
<evidence type="ECO:0000313" key="8">
    <source>
        <dbReference type="Proteomes" id="UP000042997"/>
    </source>
</evidence>